<dbReference type="Pfam" id="PF13247">
    <property type="entry name" value="Fer4_11"/>
    <property type="match status" value="1"/>
</dbReference>
<keyword evidence="5" id="KW-1133">Transmembrane helix</keyword>
<accession>A0A3B0SXF4</accession>
<evidence type="ECO:0000256" key="5">
    <source>
        <dbReference type="SAM" id="Phobius"/>
    </source>
</evidence>
<keyword evidence="3" id="KW-0408">Iron</keyword>
<dbReference type="Gene3D" id="3.30.70.20">
    <property type="match status" value="2"/>
</dbReference>
<dbReference type="InterPro" id="IPR017896">
    <property type="entry name" value="4Fe4S_Fe-S-bd"/>
</dbReference>
<organism evidence="7">
    <name type="scientific">hydrothermal vent metagenome</name>
    <dbReference type="NCBI Taxonomy" id="652676"/>
    <lineage>
        <taxon>unclassified sequences</taxon>
        <taxon>metagenomes</taxon>
        <taxon>ecological metagenomes</taxon>
    </lineage>
</organism>
<dbReference type="PROSITE" id="PS51318">
    <property type="entry name" value="TAT"/>
    <property type="match status" value="1"/>
</dbReference>
<dbReference type="GO" id="GO:0051539">
    <property type="term" value="F:4 iron, 4 sulfur cluster binding"/>
    <property type="evidence" value="ECO:0007669"/>
    <property type="project" value="UniProtKB-KW"/>
</dbReference>
<evidence type="ECO:0000256" key="2">
    <source>
        <dbReference type="ARBA" id="ARBA00022723"/>
    </source>
</evidence>
<dbReference type="EMBL" id="UOEC01000184">
    <property type="protein sequence ID" value="VAW01164.1"/>
    <property type="molecule type" value="Genomic_DNA"/>
</dbReference>
<dbReference type="CDD" id="cd10551">
    <property type="entry name" value="PsrB"/>
    <property type="match status" value="1"/>
</dbReference>
<evidence type="ECO:0000256" key="1">
    <source>
        <dbReference type="ARBA" id="ARBA00022485"/>
    </source>
</evidence>
<dbReference type="NCBIfam" id="NF045797">
    <property type="entry name" value="DsrO"/>
    <property type="match status" value="1"/>
</dbReference>
<dbReference type="PROSITE" id="PS00198">
    <property type="entry name" value="4FE4S_FER_1"/>
    <property type="match status" value="1"/>
</dbReference>
<keyword evidence="5" id="KW-0812">Transmembrane</keyword>
<dbReference type="NCBIfam" id="TIGR01409">
    <property type="entry name" value="TAT_signal_seq"/>
    <property type="match status" value="1"/>
</dbReference>
<feature type="domain" description="4Fe-4S ferredoxin-type" evidence="6">
    <location>
        <begin position="141"/>
        <end position="170"/>
    </location>
</feature>
<keyword evidence="4" id="KW-0411">Iron-sulfur</keyword>
<dbReference type="InterPro" id="IPR054822">
    <property type="entry name" value="DsrO-like"/>
</dbReference>
<proteinExistence type="predicted"/>
<name>A0A3B0SXF4_9ZZZZ</name>
<dbReference type="PROSITE" id="PS51379">
    <property type="entry name" value="4FE4S_FER_2"/>
    <property type="match status" value="3"/>
</dbReference>
<dbReference type="InterPro" id="IPR006311">
    <property type="entry name" value="TAT_signal"/>
</dbReference>
<dbReference type="SUPFAM" id="SSF54862">
    <property type="entry name" value="4Fe-4S ferredoxins"/>
    <property type="match status" value="1"/>
</dbReference>
<evidence type="ECO:0000259" key="6">
    <source>
        <dbReference type="PROSITE" id="PS51379"/>
    </source>
</evidence>
<gene>
    <name evidence="7" type="ORF">MNBD_ALPHA08-2356</name>
</gene>
<sequence>MSNISLKEAYIDKARRDFLKKAGAGVTTLTLAAGVTLMAYPVPAAARKPEEAVNPAQRWGLLIDVSKCKEDCNVCVTACSNENGWKMDGNPAVDAQWIRKLKIRNPKSGFEQTFPVMCQHCAKPPCVDVCPTGASFIRADGIVLVDKHTCIGCRYCMMACPYKARSFINEPLEDQKPWAPRGKGTVESCTLCVHRVDRGDIPACVEKCASDGYGALMFGDLNDADSEISKTIATYATKQIRADLGLDTGVRYQNL</sequence>
<keyword evidence="2" id="KW-0479">Metal-binding</keyword>
<feature type="transmembrane region" description="Helical" evidence="5">
    <location>
        <begin position="21"/>
        <end position="40"/>
    </location>
</feature>
<dbReference type="AlphaFoldDB" id="A0A3B0SXF4"/>
<keyword evidence="5" id="KW-0472">Membrane</keyword>
<evidence type="ECO:0000313" key="7">
    <source>
        <dbReference type="EMBL" id="VAW01164.1"/>
    </source>
</evidence>
<dbReference type="InterPro" id="IPR017900">
    <property type="entry name" value="4Fe4S_Fe_S_CS"/>
</dbReference>
<dbReference type="PANTHER" id="PTHR43177">
    <property type="entry name" value="PROTEIN NRFC"/>
    <property type="match status" value="1"/>
</dbReference>
<evidence type="ECO:0000256" key="3">
    <source>
        <dbReference type="ARBA" id="ARBA00023004"/>
    </source>
</evidence>
<dbReference type="InterPro" id="IPR050954">
    <property type="entry name" value="ET_IronSulfur_Cluster-Binding"/>
</dbReference>
<dbReference type="PANTHER" id="PTHR43177:SF3">
    <property type="entry name" value="PROTEIN NRFC HOMOLOG"/>
    <property type="match status" value="1"/>
</dbReference>
<feature type="domain" description="4Fe-4S ferredoxin-type" evidence="6">
    <location>
        <begin position="59"/>
        <end position="90"/>
    </location>
</feature>
<dbReference type="GO" id="GO:0046872">
    <property type="term" value="F:metal ion binding"/>
    <property type="evidence" value="ECO:0007669"/>
    <property type="project" value="UniProtKB-KW"/>
</dbReference>
<keyword evidence="1" id="KW-0004">4Fe-4S</keyword>
<protein>
    <submittedName>
        <fullName evidence="7">Sulfite reduction-associated complex DsrMKJOP iron-sulfur protein DsrO (=HmeA)</fullName>
    </submittedName>
</protein>
<feature type="domain" description="4Fe-4S ferredoxin-type" evidence="6">
    <location>
        <begin position="109"/>
        <end position="140"/>
    </location>
</feature>
<dbReference type="InterPro" id="IPR019546">
    <property type="entry name" value="TAT_signal_bac_arc"/>
</dbReference>
<evidence type="ECO:0000256" key="4">
    <source>
        <dbReference type="ARBA" id="ARBA00023014"/>
    </source>
</evidence>
<reference evidence="7" key="1">
    <citation type="submission" date="2018-06" db="EMBL/GenBank/DDBJ databases">
        <authorList>
            <person name="Zhirakovskaya E."/>
        </authorList>
    </citation>
    <scope>NUCLEOTIDE SEQUENCE</scope>
</reference>